<name>A0AAV0R0G1_9ROSI</name>
<evidence type="ECO:0000256" key="3">
    <source>
        <dbReference type="SAM" id="SignalP"/>
    </source>
</evidence>
<comment type="caution">
    <text evidence="5">The sequence shown here is derived from an EMBL/GenBank/DDBJ whole genome shotgun (WGS) entry which is preliminary data.</text>
</comment>
<dbReference type="PANTHER" id="PTHR34997">
    <property type="entry name" value="AM15"/>
    <property type="match status" value="1"/>
</dbReference>
<dbReference type="InterPro" id="IPR036779">
    <property type="entry name" value="LysM_dom_sf"/>
</dbReference>
<evidence type="ECO:0000256" key="1">
    <source>
        <dbReference type="ARBA" id="ARBA00022669"/>
    </source>
</evidence>
<keyword evidence="3" id="KW-0732">Signal</keyword>
<dbReference type="GO" id="GO:0008061">
    <property type="term" value="F:chitin binding"/>
    <property type="evidence" value="ECO:0007669"/>
    <property type="project" value="UniProtKB-KW"/>
</dbReference>
<dbReference type="SUPFAM" id="SSF54106">
    <property type="entry name" value="LysM domain"/>
    <property type="match status" value="1"/>
</dbReference>
<dbReference type="CDD" id="cd00118">
    <property type="entry name" value="LysM"/>
    <property type="match status" value="1"/>
</dbReference>
<dbReference type="Gene3D" id="3.10.350.10">
    <property type="entry name" value="LysM domain"/>
    <property type="match status" value="1"/>
</dbReference>
<keyword evidence="2" id="KW-0843">Virulence</keyword>
<gene>
    <name evidence="5" type="ORF">LITE_LOCUS45408</name>
</gene>
<proteinExistence type="predicted"/>
<keyword evidence="1" id="KW-0147">Chitin-binding</keyword>
<dbReference type="InterPro" id="IPR018392">
    <property type="entry name" value="LysM"/>
</dbReference>
<protein>
    <recommendedName>
        <fullName evidence="4">LysM domain-containing protein</fullName>
    </recommendedName>
</protein>
<evidence type="ECO:0000313" key="5">
    <source>
        <dbReference type="EMBL" id="CAI0550074.1"/>
    </source>
</evidence>
<accession>A0AAV0R0G1</accession>
<feature type="signal peptide" evidence="3">
    <location>
        <begin position="1"/>
        <end position="24"/>
    </location>
</feature>
<dbReference type="Proteomes" id="UP001154282">
    <property type="component" value="Unassembled WGS sequence"/>
</dbReference>
<dbReference type="InterPro" id="IPR052210">
    <property type="entry name" value="LysM1-like"/>
</dbReference>
<dbReference type="PROSITE" id="PS51782">
    <property type="entry name" value="LYSM"/>
    <property type="match status" value="1"/>
</dbReference>
<dbReference type="Pfam" id="PF01476">
    <property type="entry name" value="LysM"/>
    <property type="match status" value="1"/>
</dbReference>
<keyword evidence="6" id="KW-1185">Reference proteome</keyword>
<dbReference type="SMART" id="SM00257">
    <property type="entry name" value="LysM"/>
    <property type="match status" value="1"/>
</dbReference>
<dbReference type="PANTHER" id="PTHR34997:SF1">
    <property type="entry name" value="PEPTIDOGLYCAN-BINDING LYSIN DOMAIN"/>
    <property type="match status" value="1"/>
</dbReference>
<feature type="domain" description="LysM" evidence="4">
    <location>
        <begin position="33"/>
        <end position="77"/>
    </location>
</feature>
<dbReference type="EMBL" id="CAMGYJ010000010">
    <property type="protein sequence ID" value="CAI0550074.1"/>
    <property type="molecule type" value="Genomic_DNA"/>
</dbReference>
<sequence length="82" mass="8875">MAKAKKSLLLAFAFLLLMISTAQSTACVQTCNKAVQVKKHDSCDGVAATFRMSTTKFLSFNPNLPCRRLFVGQWVCVGGVAC</sequence>
<evidence type="ECO:0000313" key="6">
    <source>
        <dbReference type="Proteomes" id="UP001154282"/>
    </source>
</evidence>
<reference evidence="5" key="1">
    <citation type="submission" date="2022-08" db="EMBL/GenBank/DDBJ databases">
        <authorList>
            <person name="Gutierrez-Valencia J."/>
        </authorList>
    </citation>
    <scope>NUCLEOTIDE SEQUENCE</scope>
</reference>
<organism evidence="5 6">
    <name type="scientific">Linum tenue</name>
    <dbReference type="NCBI Taxonomy" id="586396"/>
    <lineage>
        <taxon>Eukaryota</taxon>
        <taxon>Viridiplantae</taxon>
        <taxon>Streptophyta</taxon>
        <taxon>Embryophyta</taxon>
        <taxon>Tracheophyta</taxon>
        <taxon>Spermatophyta</taxon>
        <taxon>Magnoliopsida</taxon>
        <taxon>eudicotyledons</taxon>
        <taxon>Gunneridae</taxon>
        <taxon>Pentapetalae</taxon>
        <taxon>rosids</taxon>
        <taxon>fabids</taxon>
        <taxon>Malpighiales</taxon>
        <taxon>Linaceae</taxon>
        <taxon>Linum</taxon>
    </lineage>
</organism>
<evidence type="ECO:0000259" key="4">
    <source>
        <dbReference type="PROSITE" id="PS51782"/>
    </source>
</evidence>
<dbReference type="AlphaFoldDB" id="A0AAV0R0G1"/>
<feature type="chain" id="PRO_5043561290" description="LysM domain-containing protein" evidence="3">
    <location>
        <begin position="25"/>
        <end position="82"/>
    </location>
</feature>
<evidence type="ECO:0000256" key="2">
    <source>
        <dbReference type="ARBA" id="ARBA00023026"/>
    </source>
</evidence>